<dbReference type="EMBL" id="DSPJ01000012">
    <property type="protein sequence ID" value="HEX61626.1"/>
    <property type="molecule type" value="Genomic_DNA"/>
</dbReference>
<proteinExistence type="predicted"/>
<protein>
    <submittedName>
        <fullName evidence="2">LytR family transcriptional regulator</fullName>
    </submittedName>
</protein>
<sequence>MPKRHRSIRSRGSRRFSSWRLFQSRFKFKKRIRRLALAVTVVVAVLLTLGAYNFLKLFLSPLDSAAGSSFQNTSSWDGKMPLSILFLEVSDLEASSSPTQNLGVFSLNSTQGLFTFLSLPTSYSNLRELYGLGEISAAVGGVGVVADKVRGILGVPVDEYVIVDSEGLGQLGRIFPQVQSLQDLFVLENILKIPEVWGIARNSIRTSLDIPSILKVVWYLMHVRSDKIDQLILAPELLADSIELDRKLSPFFKDEHLVEEHLKIQVLNGSGESGVARWAARVVRNIGGEVIRVDNFDRQDLVRGYLFLESSGSYTASRLARIFNVSDSRPPREGSEARADITIVLGSENSFEGD</sequence>
<reference evidence="2" key="1">
    <citation type="journal article" date="2020" name="mSystems">
        <title>Genome- and Community-Level Interaction Insights into Carbon Utilization and Element Cycling Functions of Hydrothermarchaeota in Hydrothermal Sediment.</title>
        <authorList>
            <person name="Zhou Z."/>
            <person name="Liu Y."/>
            <person name="Xu W."/>
            <person name="Pan J."/>
            <person name="Luo Z.H."/>
            <person name="Li M."/>
        </authorList>
    </citation>
    <scope>NUCLEOTIDE SEQUENCE [LARGE SCALE GENOMIC DNA]</scope>
    <source>
        <strain evidence="2">SpSt-361</strain>
    </source>
</reference>
<dbReference type="PANTHER" id="PTHR33392:SF6">
    <property type="entry name" value="POLYISOPRENYL-TEICHOIC ACID--PEPTIDOGLYCAN TEICHOIC ACID TRANSFERASE TAGU"/>
    <property type="match status" value="1"/>
</dbReference>
<dbReference type="AlphaFoldDB" id="A0A831Z0G1"/>
<gene>
    <name evidence="2" type="ORF">ENR01_00500</name>
</gene>
<dbReference type="Gene3D" id="3.30.70.2390">
    <property type="match status" value="1"/>
</dbReference>
<accession>A0A831Z0G1</accession>
<organism evidence="2">
    <name type="scientific">candidate division WWE3 bacterium</name>
    <dbReference type="NCBI Taxonomy" id="2053526"/>
    <lineage>
        <taxon>Bacteria</taxon>
        <taxon>Katanobacteria</taxon>
    </lineage>
</organism>
<dbReference type="PANTHER" id="PTHR33392">
    <property type="entry name" value="POLYISOPRENYL-TEICHOIC ACID--PEPTIDOGLYCAN TEICHOIC ACID TRANSFERASE TAGU"/>
    <property type="match status" value="1"/>
</dbReference>
<feature type="domain" description="LytR/CpsA/Psr regulator C-terminal" evidence="1">
    <location>
        <begin position="262"/>
        <end position="347"/>
    </location>
</feature>
<dbReference type="InterPro" id="IPR050922">
    <property type="entry name" value="LytR/CpsA/Psr_CW_biosynth"/>
</dbReference>
<evidence type="ECO:0000313" key="2">
    <source>
        <dbReference type="EMBL" id="HEX61626.1"/>
    </source>
</evidence>
<evidence type="ECO:0000259" key="1">
    <source>
        <dbReference type="Pfam" id="PF13399"/>
    </source>
</evidence>
<name>A0A831Z0G1_UNCKA</name>
<dbReference type="Pfam" id="PF13399">
    <property type="entry name" value="LytR_C"/>
    <property type="match status" value="1"/>
</dbReference>
<comment type="caution">
    <text evidence="2">The sequence shown here is derived from an EMBL/GenBank/DDBJ whole genome shotgun (WGS) entry which is preliminary data.</text>
</comment>
<dbReference type="InterPro" id="IPR027381">
    <property type="entry name" value="LytR/CpsA/Psr_C"/>
</dbReference>